<reference evidence="1 2" key="1">
    <citation type="journal article" date="2016" name="Virology">
        <title>The genome of AR9, a giant transducing Bacillus phage encoding two multisubunit RNA polymerases.</title>
        <authorList>
            <person name="Lavysh D."/>
            <person name="Sokolova M."/>
            <person name="Minakhin L."/>
            <person name="Yakunina M."/>
            <person name="Artamonova T."/>
            <person name="Kozyavkin S."/>
            <person name="Makarova K.S."/>
            <person name="Koonin E.V."/>
            <person name="Severinov K."/>
        </authorList>
    </citation>
    <scope>NUCLEOTIDE SEQUENCE [LARGE SCALE GENOMIC DNA]</scope>
</reference>
<dbReference type="GeneID" id="29058884"/>
<dbReference type="Proteomes" id="UP000202618">
    <property type="component" value="Segment"/>
</dbReference>
<evidence type="ECO:0000313" key="1">
    <source>
        <dbReference type="EMBL" id="AMS01250.1"/>
    </source>
</evidence>
<protein>
    <submittedName>
        <fullName evidence="1">Uncharacterized protein</fullName>
    </submittedName>
</protein>
<dbReference type="EMBL" id="KU878088">
    <property type="protein sequence ID" value="AMS01250.1"/>
    <property type="molecule type" value="Genomic_DNA"/>
</dbReference>
<proteinExistence type="predicted"/>
<name>A0A172JI74_BPPB1</name>
<accession>A0A172JI74</accession>
<organism evidence="1 2">
    <name type="scientific">Bacillus phage AR9</name>
    <dbReference type="NCBI Taxonomy" id="1815509"/>
    <lineage>
        <taxon>Viruses</taxon>
        <taxon>Duplodnaviria</taxon>
        <taxon>Heunggongvirae</taxon>
        <taxon>Uroviricota</taxon>
        <taxon>Caudoviricetes</taxon>
        <taxon>Takahashivirus</taxon>
        <taxon>Bacillus phage PBS1</taxon>
    </lineage>
</organism>
<evidence type="ECO:0000313" key="2">
    <source>
        <dbReference type="Proteomes" id="UP000202618"/>
    </source>
</evidence>
<gene>
    <name evidence="1" type="ORF">AR9_g166</name>
</gene>
<dbReference type="KEGG" id="vg:29058884"/>
<sequence>MQKIENELNNLLYESIEIQNLINEIYYIERSLILSEYNDISNNTAILNENLTDSILRVLQKIKLLINKIIIWFKDIFSKVITKIKNDTPNYNLNSKKRVISEIDIILSINNLLRSYEDVSVDLSSINLLLSASINNTKLNNVNIPNMKKTINNKKKSIKDSCENIVVKRTNLTYIASDINAIIKNKNILVNYLNKKCNKQIQNQIIVMKEYYHTLTRMNNSGIDQGKLYITINSLAEFISISISSYSQLLTAGISILSESTKVLEQFTE</sequence>
<dbReference type="RefSeq" id="YP_009283070.1">
    <property type="nucleotide sequence ID" value="NC_031039.1"/>
</dbReference>